<feature type="domain" description="PPM-type phosphatase" evidence="3">
    <location>
        <begin position="40"/>
        <end position="139"/>
    </location>
</feature>
<dbReference type="Proteomes" id="UP001201873">
    <property type="component" value="Unassembled WGS sequence"/>
</dbReference>
<dbReference type="PANTHER" id="PTHR43156:SF2">
    <property type="entry name" value="STAGE II SPORULATION PROTEIN E"/>
    <property type="match status" value="1"/>
</dbReference>
<evidence type="ECO:0000256" key="1">
    <source>
        <dbReference type="ARBA" id="ARBA00022801"/>
    </source>
</evidence>
<name>A0ABT0JY24_9ACTN</name>
<evidence type="ECO:0000313" key="5">
    <source>
        <dbReference type="Proteomes" id="UP001201873"/>
    </source>
</evidence>
<keyword evidence="5" id="KW-1185">Reference proteome</keyword>
<proteinExistence type="predicted"/>
<dbReference type="InterPro" id="IPR052016">
    <property type="entry name" value="Bact_Sigma-Reg"/>
</dbReference>
<dbReference type="EMBL" id="JALKFT010000009">
    <property type="protein sequence ID" value="MCK9876340.1"/>
    <property type="molecule type" value="Genomic_DNA"/>
</dbReference>
<evidence type="ECO:0000313" key="4">
    <source>
        <dbReference type="EMBL" id="MCK9876340.1"/>
    </source>
</evidence>
<reference evidence="4 5" key="1">
    <citation type="submission" date="2022-04" db="EMBL/GenBank/DDBJ databases">
        <title>Genome diversity in the genus Frankia.</title>
        <authorList>
            <person name="Carlos-Shanley C."/>
            <person name="Hahn D."/>
        </authorList>
    </citation>
    <scope>NUCLEOTIDE SEQUENCE [LARGE SCALE GENOMIC DNA]</scope>
    <source>
        <strain evidence="4 5">Ag45/Mut15</strain>
    </source>
</reference>
<dbReference type="Pfam" id="PF07228">
    <property type="entry name" value="SpoIIE"/>
    <property type="match status" value="1"/>
</dbReference>
<accession>A0ABT0JY24</accession>
<sequence length="151" mass="16025">MTAGAPRPKVSLTRATSAGAPRRAAHLARSAAPRDRGPAQIIRLPPTGPLLSSLLAAPDAWQSGTLQLEPGDVLIAYTDGLVEARDGAGRQFGVHRLIAEILRDPTRDPVGLLDGAFDAVRRHASGQRDDDRTAIILAWSNQHDQEVDSGS</sequence>
<evidence type="ECO:0000259" key="3">
    <source>
        <dbReference type="Pfam" id="PF07228"/>
    </source>
</evidence>
<gene>
    <name evidence="4" type="ORF">MXD59_11235</name>
</gene>
<comment type="caution">
    <text evidence="4">The sequence shown here is derived from an EMBL/GenBank/DDBJ whole genome shotgun (WGS) entry which is preliminary data.</text>
</comment>
<feature type="region of interest" description="Disordered" evidence="2">
    <location>
        <begin position="1"/>
        <end position="40"/>
    </location>
</feature>
<dbReference type="PANTHER" id="PTHR43156">
    <property type="entry name" value="STAGE II SPORULATION PROTEIN E-RELATED"/>
    <property type="match status" value="1"/>
</dbReference>
<organism evidence="4 5">
    <name type="scientific">Frankia umida</name>
    <dbReference type="NCBI Taxonomy" id="573489"/>
    <lineage>
        <taxon>Bacteria</taxon>
        <taxon>Bacillati</taxon>
        <taxon>Actinomycetota</taxon>
        <taxon>Actinomycetes</taxon>
        <taxon>Frankiales</taxon>
        <taxon>Frankiaceae</taxon>
        <taxon>Frankia</taxon>
    </lineage>
</organism>
<protein>
    <submittedName>
        <fullName evidence="4">Serine/threonine-protein phosphatase</fullName>
    </submittedName>
</protein>
<dbReference type="Gene3D" id="3.60.40.10">
    <property type="entry name" value="PPM-type phosphatase domain"/>
    <property type="match status" value="1"/>
</dbReference>
<evidence type="ECO:0000256" key="2">
    <source>
        <dbReference type="SAM" id="MobiDB-lite"/>
    </source>
</evidence>
<keyword evidence="1" id="KW-0378">Hydrolase</keyword>
<dbReference type="InterPro" id="IPR001932">
    <property type="entry name" value="PPM-type_phosphatase-like_dom"/>
</dbReference>
<dbReference type="InterPro" id="IPR036457">
    <property type="entry name" value="PPM-type-like_dom_sf"/>
</dbReference>